<reference evidence="5 6" key="1">
    <citation type="submission" date="2014-11" db="EMBL/GenBank/DDBJ databases">
        <authorList>
            <person name="Zhu J."/>
            <person name="Qi W."/>
            <person name="Song R."/>
        </authorList>
    </citation>
    <scope>NUCLEOTIDE SEQUENCE [LARGE SCALE GENOMIC DNA]</scope>
</reference>
<dbReference type="PANTHER" id="PTHR48112:SF22">
    <property type="entry name" value="MITOCHONDRIAL TRANSCRIPTION FACTOR A, ISOFORM B"/>
    <property type="match status" value="1"/>
</dbReference>
<dbReference type="SUPFAM" id="SSF54534">
    <property type="entry name" value="FKBP-like"/>
    <property type="match status" value="1"/>
</dbReference>
<feature type="region of interest" description="Disordered" evidence="3">
    <location>
        <begin position="437"/>
        <end position="465"/>
    </location>
</feature>
<dbReference type="InterPro" id="IPR036910">
    <property type="entry name" value="HMG_box_dom_sf"/>
</dbReference>
<dbReference type="Gene3D" id="1.10.30.10">
    <property type="entry name" value="High mobility group box domain"/>
    <property type="match status" value="1"/>
</dbReference>
<dbReference type="InterPro" id="IPR046357">
    <property type="entry name" value="PPIase_dom_sf"/>
</dbReference>
<dbReference type="CDD" id="cd01390">
    <property type="entry name" value="HMG-box_NHP6-like"/>
    <property type="match status" value="1"/>
</dbReference>
<dbReference type="GO" id="GO:0005634">
    <property type="term" value="C:nucleus"/>
    <property type="evidence" value="ECO:0007669"/>
    <property type="project" value="UniProtKB-UniRule"/>
</dbReference>
<organism evidence="5 6">
    <name type="scientific">Vitrella brassicaformis (strain CCMP3155)</name>
    <dbReference type="NCBI Taxonomy" id="1169540"/>
    <lineage>
        <taxon>Eukaryota</taxon>
        <taxon>Sar</taxon>
        <taxon>Alveolata</taxon>
        <taxon>Colpodellida</taxon>
        <taxon>Vitrellaceae</taxon>
        <taxon>Vitrella</taxon>
    </lineage>
</organism>
<feature type="compositionally biased region" description="Basic and acidic residues" evidence="3">
    <location>
        <begin position="443"/>
        <end position="465"/>
    </location>
</feature>
<dbReference type="InterPro" id="IPR050342">
    <property type="entry name" value="HMGB"/>
</dbReference>
<feature type="DNA-binding region" description="HMG box" evidence="2">
    <location>
        <begin position="394"/>
        <end position="464"/>
    </location>
</feature>
<keyword evidence="1 2" id="KW-0238">DNA-binding</keyword>
<dbReference type="PANTHER" id="PTHR48112">
    <property type="entry name" value="HIGH MOBILITY GROUP PROTEIN DSP1"/>
    <property type="match status" value="1"/>
</dbReference>
<dbReference type="PhylomeDB" id="A0A0G4ET14"/>
<evidence type="ECO:0000256" key="1">
    <source>
        <dbReference type="ARBA" id="ARBA00023125"/>
    </source>
</evidence>
<protein>
    <recommendedName>
        <fullName evidence="4">HMG box domain-containing protein</fullName>
    </recommendedName>
</protein>
<dbReference type="Pfam" id="PF00505">
    <property type="entry name" value="HMG_box"/>
    <property type="match status" value="1"/>
</dbReference>
<dbReference type="Gene3D" id="3.10.50.40">
    <property type="match status" value="1"/>
</dbReference>
<dbReference type="SUPFAM" id="SSF47095">
    <property type="entry name" value="HMG-box"/>
    <property type="match status" value="1"/>
</dbReference>
<evidence type="ECO:0000256" key="2">
    <source>
        <dbReference type="PROSITE-ProRule" id="PRU00267"/>
    </source>
</evidence>
<dbReference type="OrthoDB" id="1919336at2759"/>
<dbReference type="SMART" id="SM00398">
    <property type="entry name" value="HMG"/>
    <property type="match status" value="1"/>
</dbReference>
<evidence type="ECO:0000313" key="5">
    <source>
        <dbReference type="EMBL" id="CEM01030.1"/>
    </source>
</evidence>
<dbReference type="PROSITE" id="PS50118">
    <property type="entry name" value="HMG_BOX_2"/>
    <property type="match status" value="1"/>
</dbReference>
<dbReference type="VEuPathDB" id="CryptoDB:Vbra_8132"/>
<dbReference type="AlphaFoldDB" id="A0A0G4ET14"/>
<dbReference type="GO" id="GO:0003755">
    <property type="term" value="F:peptidyl-prolyl cis-trans isomerase activity"/>
    <property type="evidence" value="ECO:0007669"/>
    <property type="project" value="InterPro"/>
</dbReference>
<sequence length="465" mass="52796">MESEAFEKVRNTLFEGGKAAVDLLITEIANRNYRGLHDFWVRRLLSPIEKPSRKRIRTEKAPSVSAGGVDELRGFCKAVEPFVSSYMAEKDKLVEGLQQQKHQYDGLMKEVTAVGPFLKPVSGDDPIRSVEVCGRIISTAESSLTEMGDIALANRFQLWPGAVEDVSEEHIRRLVDYCRRKRQAAAITDECLQGCVRVPLKMGNSSKQEFFNKTAAIDEYEKTPLGVRYEILTAGTGPKPQLSSHIHYDNVEWRNGFNTDSKMFNLPGCKRPVSALSSWSQEAFTSMRVGERRRLIVPPFVRKLSDNTTSYVELNLLDIITSRSLLLLLLPNRPLFRACRKDRCCLPRAPTSGAKVSRVNETNCVTTGRCSHPKAKGTTTAQRSARKVKNVNAPKRSRSAFIFFTMDRRDEVVSQNPDLRGRVTEVSKILGAEWKSMSARQKKPYETQAKRDKERYEREMKEYYK</sequence>
<accession>A0A0G4ET14</accession>
<gene>
    <name evidence="5" type="ORF">Vbra_8132</name>
</gene>
<evidence type="ECO:0000313" key="6">
    <source>
        <dbReference type="Proteomes" id="UP000041254"/>
    </source>
</evidence>
<dbReference type="EMBL" id="CDMY01000304">
    <property type="protein sequence ID" value="CEM01030.1"/>
    <property type="molecule type" value="Genomic_DNA"/>
</dbReference>
<feature type="domain" description="HMG box" evidence="4">
    <location>
        <begin position="394"/>
        <end position="464"/>
    </location>
</feature>
<dbReference type="STRING" id="1169540.A0A0G4ET14"/>
<dbReference type="InterPro" id="IPR009071">
    <property type="entry name" value="HMG_box_dom"/>
</dbReference>
<dbReference type="GO" id="GO:0003677">
    <property type="term" value="F:DNA binding"/>
    <property type="evidence" value="ECO:0007669"/>
    <property type="project" value="UniProtKB-UniRule"/>
</dbReference>
<dbReference type="Proteomes" id="UP000041254">
    <property type="component" value="Unassembled WGS sequence"/>
</dbReference>
<evidence type="ECO:0000259" key="4">
    <source>
        <dbReference type="PROSITE" id="PS50118"/>
    </source>
</evidence>
<evidence type="ECO:0000256" key="3">
    <source>
        <dbReference type="SAM" id="MobiDB-lite"/>
    </source>
</evidence>
<name>A0A0G4ET14_VITBC</name>
<dbReference type="InParanoid" id="A0A0G4ET14"/>
<keyword evidence="6" id="KW-1185">Reference proteome</keyword>
<proteinExistence type="predicted"/>
<keyword evidence="2" id="KW-0539">Nucleus</keyword>